<dbReference type="PANTHER" id="PTHR23240:SF8">
    <property type="entry name" value="PROTEIN ARTEMIS"/>
    <property type="match status" value="1"/>
</dbReference>
<evidence type="ECO:0000256" key="9">
    <source>
        <dbReference type="ARBA" id="ARBA00023204"/>
    </source>
</evidence>
<dbReference type="GO" id="GO:0035312">
    <property type="term" value="F:5'-3' DNA exonuclease activity"/>
    <property type="evidence" value="ECO:0007669"/>
    <property type="project" value="TreeGrafter"/>
</dbReference>
<keyword evidence="5" id="KW-0227">DNA damage</keyword>
<protein>
    <recommendedName>
        <fullName evidence="11">Protein artemis</fullName>
    </recommendedName>
    <alternativeName>
        <fullName evidence="12">DNA cross-link repair 1C protein</fullName>
    </alternativeName>
</protein>
<dbReference type="Pfam" id="PF23023">
    <property type="entry name" value="Anti-Pycsar_Apyc1"/>
    <property type="match status" value="1"/>
</dbReference>
<keyword evidence="3" id="KW-0540">Nuclease</keyword>
<reference evidence="15" key="1">
    <citation type="submission" date="2020-02" db="EMBL/GenBank/DDBJ databases">
        <authorList>
            <person name="Palmer J.M."/>
        </authorList>
    </citation>
    <scope>NUCLEOTIDE SEQUENCE</scope>
    <source>
        <strain evidence="15">EPUS1.4</strain>
        <tissue evidence="15">Thallus</tissue>
    </source>
</reference>
<dbReference type="Pfam" id="PF07522">
    <property type="entry name" value="DRMBL"/>
    <property type="match status" value="1"/>
</dbReference>
<dbReference type="GO" id="GO:0000723">
    <property type="term" value="P:telomere maintenance"/>
    <property type="evidence" value="ECO:0007669"/>
    <property type="project" value="TreeGrafter"/>
</dbReference>
<dbReference type="SUPFAM" id="SSF56281">
    <property type="entry name" value="Metallo-hydrolase/oxidoreductase"/>
    <property type="match status" value="1"/>
</dbReference>
<comment type="caution">
    <text evidence="15">The sequence shown here is derived from an EMBL/GenBank/DDBJ whole genome shotgun (WGS) entry which is preliminary data.</text>
</comment>
<keyword evidence="10" id="KW-0539">Nucleus</keyword>
<evidence type="ECO:0000256" key="4">
    <source>
        <dbReference type="ARBA" id="ARBA00022759"/>
    </source>
</evidence>
<gene>
    <name evidence="15" type="ORF">GJ744_000863</name>
</gene>
<sequence>MSTFNGIVSEFPRIRIDYFRIHPLQPPPLACFLSHIHSDHLQGLESLKAPFVYCSVATRNLLLQLEKYPHRMNFMRGVLESRKQHYKHLKLVLKAIPLECPTEIELSPLEKIRVTLFDANHCPGAVMFLLECDSTAILYTGDIRSELWWINSLIRHPVLLPYTTGLKQLDRIYLDTTFALKANIYRSFPSKAEGISELLTKVRQYPPETLFHLNAWTLGYEDVWVALSTFLKSSVHIDSYQSRLYGSLSSADVATSIGEYSALTGFYVGNHCKPGCLTTESTTRIHSCEPGTPCHTELLKAKHVLWITPIITRSKDGTEVPELGAGGGGGDLQQTPVLELSNISSISEIEEYCKRIVKDPDDMNRLLSQIELARSSRNAKMSLQRLNLDIEDEITLQEFVERLLVVDKVQLTSHMEGNLERQFSNGSLSKDTIHFPYSRHSSYNELCELVAAFNPADIYPCTVDEQTWTGDVSMKTLFGHLCSGTDFVHDGEMRMLLHKRLETQGASRQRLKRKFAEDSETRSSPNVTSQEYNTAATSAIQTQAPSATVRLPSTEDTSIDNEKMPPYLAAIKAVYDARMAEATAEPLLSSLCAEEIAEGDPRSLPDTKQSSDSQLSISQSAFDTQAQDSDLNAGLQLDGTEDKQTSTIVKELMPFASRNPSDQRSRRKMREQAYQAAKLTLQSSDSGAWDDLGIRSVGSNGHCESEDEL</sequence>
<dbReference type="GO" id="GO:0036297">
    <property type="term" value="P:interstrand cross-link repair"/>
    <property type="evidence" value="ECO:0007669"/>
    <property type="project" value="TreeGrafter"/>
</dbReference>
<evidence type="ECO:0000256" key="8">
    <source>
        <dbReference type="ARBA" id="ARBA00023172"/>
    </source>
</evidence>
<keyword evidence="4" id="KW-0255">Endonuclease</keyword>
<dbReference type="GO" id="GO:0006303">
    <property type="term" value="P:double-strand break repair via nonhomologous end joining"/>
    <property type="evidence" value="ECO:0007669"/>
    <property type="project" value="TreeGrafter"/>
</dbReference>
<organism evidence="15 16">
    <name type="scientific">Endocarpon pusillum</name>
    <dbReference type="NCBI Taxonomy" id="364733"/>
    <lineage>
        <taxon>Eukaryota</taxon>
        <taxon>Fungi</taxon>
        <taxon>Dikarya</taxon>
        <taxon>Ascomycota</taxon>
        <taxon>Pezizomycotina</taxon>
        <taxon>Eurotiomycetes</taxon>
        <taxon>Chaetothyriomycetidae</taxon>
        <taxon>Verrucariales</taxon>
        <taxon>Verrucariaceae</taxon>
        <taxon>Endocarpon</taxon>
    </lineage>
</organism>
<dbReference type="GO" id="GO:0005634">
    <property type="term" value="C:nucleus"/>
    <property type="evidence" value="ECO:0007669"/>
    <property type="project" value="UniProtKB-SubCell"/>
</dbReference>
<feature type="domain" description="DNA repair metallo-beta-lactamase" evidence="14">
    <location>
        <begin position="432"/>
        <end position="462"/>
    </location>
</feature>
<evidence type="ECO:0000256" key="1">
    <source>
        <dbReference type="ARBA" id="ARBA00004123"/>
    </source>
</evidence>
<dbReference type="EMBL" id="JAACFV010000011">
    <property type="protein sequence ID" value="KAF7512602.1"/>
    <property type="molecule type" value="Genomic_DNA"/>
</dbReference>
<evidence type="ECO:0000256" key="3">
    <source>
        <dbReference type="ARBA" id="ARBA00022722"/>
    </source>
</evidence>
<dbReference type="GO" id="GO:0004519">
    <property type="term" value="F:endonuclease activity"/>
    <property type="evidence" value="ECO:0007669"/>
    <property type="project" value="UniProtKB-KW"/>
</dbReference>
<keyword evidence="9" id="KW-0234">DNA repair</keyword>
<feature type="compositionally biased region" description="Polar residues" evidence="13">
    <location>
        <begin position="522"/>
        <end position="546"/>
    </location>
</feature>
<evidence type="ECO:0000313" key="16">
    <source>
        <dbReference type="Proteomes" id="UP000606974"/>
    </source>
</evidence>
<evidence type="ECO:0000313" key="15">
    <source>
        <dbReference type="EMBL" id="KAF7512602.1"/>
    </source>
</evidence>
<evidence type="ECO:0000259" key="14">
    <source>
        <dbReference type="Pfam" id="PF07522"/>
    </source>
</evidence>
<evidence type="ECO:0000256" key="2">
    <source>
        <dbReference type="ARBA" id="ARBA00010304"/>
    </source>
</evidence>
<dbReference type="OrthoDB" id="5561659at2759"/>
<comment type="similarity">
    <text evidence="2">Belongs to the DNA repair metallo-beta-lactamase (DRMBL) family.</text>
</comment>
<dbReference type="PANTHER" id="PTHR23240">
    <property type="entry name" value="DNA CROSS-LINK REPAIR PROTEIN PSO2/SNM1-RELATED"/>
    <property type="match status" value="1"/>
</dbReference>
<evidence type="ECO:0000256" key="12">
    <source>
        <dbReference type="ARBA" id="ARBA00042677"/>
    </source>
</evidence>
<keyword evidence="8" id="KW-0233">DNA recombination</keyword>
<name>A0A8H7ATD9_9EURO</name>
<feature type="region of interest" description="Disordered" evidence="13">
    <location>
        <begin position="598"/>
        <end position="628"/>
    </location>
</feature>
<dbReference type="Gene3D" id="3.60.15.10">
    <property type="entry name" value="Ribonuclease Z/Hydroxyacylglutathione hydrolase-like"/>
    <property type="match status" value="1"/>
</dbReference>
<dbReference type="Proteomes" id="UP000606974">
    <property type="component" value="Unassembled WGS sequence"/>
</dbReference>
<evidence type="ECO:0000256" key="6">
    <source>
        <dbReference type="ARBA" id="ARBA00022801"/>
    </source>
</evidence>
<keyword evidence="16" id="KW-1185">Reference proteome</keyword>
<evidence type="ECO:0000256" key="7">
    <source>
        <dbReference type="ARBA" id="ARBA00022839"/>
    </source>
</evidence>
<dbReference type="InterPro" id="IPR036866">
    <property type="entry name" value="RibonucZ/Hydroxyglut_hydro"/>
</dbReference>
<dbReference type="GO" id="GO:0003684">
    <property type="term" value="F:damaged DNA binding"/>
    <property type="evidence" value="ECO:0007669"/>
    <property type="project" value="TreeGrafter"/>
</dbReference>
<proteinExistence type="inferred from homology"/>
<dbReference type="Gene3D" id="3.40.50.12650">
    <property type="match status" value="1"/>
</dbReference>
<feature type="region of interest" description="Disordered" evidence="13">
    <location>
        <begin position="507"/>
        <end position="561"/>
    </location>
</feature>
<comment type="subcellular location">
    <subcellularLocation>
        <location evidence="1">Nucleus</location>
    </subcellularLocation>
</comment>
<dbReference type="InterPro" id="IPR011084">
    <property type="entry name" value="DRMBL"/>
</dbReference>
<accession>A0A8H7ATD9</accession>
<evidence type="ECO:0000256" key="10">
    <source>
        <dbReference type="ARBA" id="ARBA00023242"/>
    </source>
</evidence>
<evidence type="ECO:0000256" key="13">
    <source>
        <dbReference type="SAM" id="MobiDB-lite"/>
    </source>
</evidence>
<keyword evidence="6" id="KW-0378">Hydrolase</keyword>
<dbReference type="AlphaFoldDB" id="A0A8H7ATD9"/>
<keyword evidence="7" id="KW-0269">Exonuclease</keyword>
<feature type="region of interest" description="Disordered" evidence="13">
    <location>
        <begin position="685"/>
        <end position="709"/>
    </location>
</feature>
<evidence type="ECO:0000256" key="11">
    <source>
        <dbReference type="ARBA" id="ARBA00039759"/>
    </source>
</evidence>
<feature type="compositionally biased region" description="Low complexity" evidence="13">
    <location>
        <begin position="610"/>
        <end position="620"/>
    </location>
</feature>
<dbReference type="GO" id="GO:0006310">
    <property type="term" value="P:DNA recombination"/>
    <property type="evidence" value="ECO:0007669"/>
    <property type="project" value="UniProtKB-KW"/>
</dbReference>
<evidence type="ECO:0000256" key="5">
    <source>
        <dbReference type="ARBA" id="ARBA00022763"/>
    </source>
</evidence>